<evidence type="ECO:0000313" key="1">
    <source>
        <dbReference type="EMBL" id="PTL35927.1"/>
    </source>
</evidence>
<dbReference type="GO" id="GO:0005829">
    <property type="term" value="C:cytosol"/>
    <property type="evidence" value="ECO:0007669"/>
    <property type="project" value="TreeGrafter"/>
</dbReference>
<dbReference type="PANTHER" id="PTHR37532:SF1">
    <property type="entry name" value="PROTEIN ISCX"/>
    <property type="match status" value="1"/>
</dbReference>
<reference evidence="2" key="2">
    <citation type="journal article" date="2018" name="Environ. Microbiol.">
        <title>Bloom of a denitrifying methanotroph, 'Candidatus Methylomirabilis limnetica', in a deep stratified lake.</title>
        <authorList>
            <person name="Graf J.S."/>
            <person name="Mayr M.J."/>
            <person name="Marchant H.K."/>
            <person name="Tienken D."/>
            <person name="Hach P.F."/>
            <person name="Brand A."/>
            <person name="Schubert C.J."/>
            <person name="Kuypers M.M."/>
            <person name="Milucka J."/>
        </authorList>
    </citation>
    <scope>NUCLEOTIDE SEQUENCE [LARGE SCALE GENOMIC DNA]</scope>
    <source>
        <strain evidence="2">Zug</strain>
    </source>
</reference>
<keyword evidence="2" id="KW-1185">Reference proteome</keyword>
<dbReference type="RefSeq" id="WP_107562170.1">
    <property type="nucleotide sequence ID" value="NZ_NVQC01000021.1"/>
</dbReference>
<proteinExistence type="predicted"/>
<dbReference type="Gene3D" id="1.10.10.600">
    <property type="entry name" value="IscX-like"/>
    <property type="match status" value="1"/>
</dbReference>
<dbReference type="GO" id="GO:0016226">
    <property type="term" value="P:iron-sulfur cluster assembly"/>
    <property type="evidence" value="ECO:0007669"/>
    <property type="project" value="InterPro"/>
</dbReference>
<evidence type="ECO:0000313" key="2">
    <source>
        <dbReference type="Proteomes" id="UP000241436"/>
    </source>
</evidence>
<dbReference type="Proteomes" id="UP000241436">
    <property type="component" value="Unassembled WGS sequence"/>
</dbReference>
<protein>
    <submittedName>
        <fullName evidence="1">Fe-S assembly protein IscX</fullName>
    </submittedName>
</protein>
<name>A0A2T4TXW4_9BACT</name>
<reference evidence="1 2" key="1">
    <citation type="submission" date="2017-09" db="EMBL/GenBank/DDBJ databases">
        <title>Bloom of a denitrifying methanotroph, Candidatus Methylomirabilis limnetica, in a deep stratified lake.</title>
        <authorList>
            <person name="Graf J.S."/>
            <person name="Marchant H.K."/>
            <person name="Tienken D."/>
            <person name="Hach P.F."/>
            <person name="Brand A."/>
            <person name="Schubert C.J."/>
            <person name="Kuypers M.M."/>
            <person name="Milucka J."/>
        </authorList>
    </citation>
    <scope>NUCLEOTIDE SEQUENCE [LARGE SCALE GENOMIC DNA]</scope>
    <source>
        <strain evidence="1 2">Zug</strain>
    </source>
</reference>
<dbReference type="AlphaFoldDB" id="A0A2T4TXW4"/>
<gene>
    <name evidence="1" type="primary">iscX</name>
    <name evidence="1" type="ORF">CLG94_07070</name>
</gene>
<sequence length="67" mass="7714">MSLYWNDPYEIAQALIQSHPEQDPLEVPFTTMHKWITELADFDDDPNGVSEAKLEAVQMAWYEEATG</sequence>
<dbReference type="InterPro" id="IPR036762">
    <property type="entry name" value="IscX-like_sf"/>
</dbReference>
<dbReference type="InterPro" id="IPR007479">
    <property type="entry name" value="ISC_FeS_clus_asmbl_IscsX"/>
</dbReference>
<dbReference type="PANTHER" id="PTHR37532">
    <property type="entry name" value="PROTEIN ISCX"/>
    <property type="match status" value="1"/>
</dbReference>
<dbReference type="EMBL" id="NVQC01000021">
    <property type="protein sequence ID" value="PTL35927.1"/>
    <property type="molecule type" value="Genomic_DNA"/>
</dbReference>
<accession>A0A2T4TXW4</accession>
<organism evidence="1 2">
    <name type="scientific">Candidatus Methylomirabilis limnetica</name>
    <dbReference type="NCBI Taxonomy" id="2033718"/>
    <lineage>
        <taxon>Bacteria</taxon>
        <taxon>Candidatus Methylomirabilota</taxon>
        <taxon>Candidatus Methylomirabilia</taxon>
        <taxon>Candidatus Methylomirabilales</taxon>
        <taxon>Candidatus Methylomirabilaceae</taxon>
        <taxon>Candidatus Methylomirabilis</taxon>
    </lineage>
</organism>
<dbReference type="NCBIfam" id="TIGR03412">
    <property type="entry name" value="iscX_yfhJ"/>
    <property type="match status" value="1"/>
</dbReference>
<dbReference type="SUPFAM" id="SSF140319">
    <property type="entry name" value="IscX-like"/>
    <property type="match status" value="1"/>
</dbReference>
<dbReference type="Pfam" id="PF04384">
    <property type="entry name" value="Fe-S_assembly"/>
    <property type="match status" value="1"/>
</dbReference>
<dbReference type="PIRSF" id="PIRSF039003">
    <property type="entry name" value="IscX"/>
    <property type="match status" value="1"/>
</dbReference>
<dbReference type="GO" id="GO:0008198">
    <property type="term" value="F:ferrous iron binding"/>
    <property type="evidence" value="ECO:0007669"/>
    <property type="project" value="TreeGrafter"/>
</dbReference>
<comment type="caution">
    <text evidence="1">The sequence shown here is derived from an EMBL/GenBank/DDBJ whole genome shotgun (WGS) entry which is preliminary data.</text>
</comment>
<dbReference type="OrthoDB" id="9800346at2"/>